<feature type="domain" description="Aspartate/ornithine carbamoyltransferase Asp/Orn-binding" evidence="7">
    <location>
        <begin position="149"/>
        <end position="294"/>
    </location>
</feature>
<dbReference type="InterPro" id="IPR006132">
    <property type="entry name" value="Asp/Orn_carbamoyltranf_P-bd"/>
</dbReference>
<dbReference type="EMBL" id="JADHQC010000006">
    <property type="protein sequence ID" value="MBL6811629.1"/>
    <property type="molecule type" value="Genomic_DNA"/>
</dbReference>
<dbReference type="PANTHER" id="PTHR45753:SF3">
    <property type="entry name" value="ORNITHINE TRANSCARBAMYLASE, MITOCHONDRIAL"/>
    <property type="match status" value="1"/>
</dbReference>
<evidence type="ECO:0000256" key="4">
    <source>
        <dbReference type="ARBA" id="ARBA00048772"/>
    </source>
</evidence>
<dbReference type="InterPro" id="IPR002292">
    <property type="entry name" value="Orn/put_carbamltrans"/>
</dbReference>
<dbReference type="PRINTS" id="PR00102">
    <property type="entry name" value="OTCASE"/>
</dbReference>
<dbReference type="PANTHER" id="PTHR45753">
    <property type="entry name" value="ORNITHINE CARBAMOYLTRANSFERASE, MITOCHONDRIAL"/>
    <property type="match status" value="1"/>
</dbReference>
<dbReference type="InterPro" id="IPR006130">
    <property type="entry name" value="Asp/Orn_carbamoylTrfase"/>
</dbReference>
<organism evidence="9 10">
    <name type="scientific">SAR86 cluster bacterium</name>
    <dbReference type="NCBI Taxonomy" id="2030880"/>
    <lineage>
        <taxon>Bacteria</taxon>
        <taxon>Pseudomonadati</taxon>
        <taxon>Pseudomonadota</taxon>
        <taxon>Gammaproteobacteria</taxon>
        <taxon>SAR86 cluster</taxon>
    </lineage>
</organism>
<gene>
    <name evidence="9" type="primary">argF</name>
    <name evidence="9" type="ORF">ISQ63_01950</name>
</gene>
<evidence type="ECO:0000259" key="7">
    <source>
        <dbReference type="Pfam" id="PF00185"/>
    </source>
</evidence>
<reference evidence="9" key="1">
    <citation type="submission" date="2020-10" db="EMBL/GenBank/DDBJ databases">
        <title>Microbiome of the Black Sea water column analyzed by genome centric metagenomics.</title>
        <authorList>
            <person name="Cabello-Yeves P.J."/>
            <person name="Callieri C."/>
            <person name="Picazo A."/>
            <person name="Mehrshad M."/>
            <person name="Haro-Moreno J.M."/>
            <person name="Roda-Garcia J."/>
            <person name="Dzembekova N."/>
            <person name="Slabakova V."/>
            <person name="Slabakova N."/>
            <person name="Moncheva S."/>
            <person name="Rodriguez-Valera F."/>
        </authorList>
    </citation>
    <scope>NUCLEOTIDE SEQUENCE</scope>
    <source>
        <strain evidence="9">BS307-5m-G49</strain>
    </source>
</reference>
<evidence type="ECO:0000256" key="1">
    <source>
        <dbReference type="ARBA" id="ARBA00007805"/>
    </source>
</evidence>
<comment type="catalytic activity">
    <reaction evidence="4">
        <text>carbamoyl phosphate + L-ornithine = L-citrulline + phosphate + H(+)</text>
        <dbReference type="Rhea" id="RHEA:19513"/>
        <dbReference type="ChEBI" id="CHEBI:15378"/>
        <dbReference type="ChEBI" id="CHEBI:43474"/>
        <dbReference type="ChEBI" id="CHEBI:46911"/>
        <dbReference type="ChEBI" id="CHEBI:57743"/>
        <dbReference type="ChEBI" id="CHEBI:58228"/>
        <dbReference type="EC" id="2.1.3.3"/>
    </reaction>
</comment>
<dbReference type="Proteomes" id="UP000744438">
    <property type="component" value="Unassembled WGS sequence"/>
</dbReference>
<dbReference type="NCBIfam" id="TIGR00658">
    <property type="entry name" value="orni_carb_tr"/>
    <property type="match status" value="1"/>
</dbReference>
<dbReference type="Pfam" id="PF00185">
    <property type="entry name" value="OTCace"/>
    <property type="match status" value="1"/>
</dbReference>
<dbReference type="GO" id="GO:0004585">
    <property type="term" value="F:ornithine carbamoyltransferase activity"/>
    <property type="evidence" value="ECO:0007669"/>
    <property type="project" value="UniProtKB-UniRule"/>
</dbReference>
<evidence type="ECO:0000256" key="3">
    <source>
        <dbReference type="ARBA" id="ARBA00022679"/>
    </source>
</evidence>
<sequence length="298" mass="33820">MRPKHFLNFENFSREDLSHIIDRAIEIKSKSETSNIFDKKTLGLIFQKPSTRTRVSFEVAMNKLGGSTIFLSSSDLQMSRGEPIQDTSKVLSSMVDAVVIRNDSHEELKLFSENSSVPVINGLTDLFHPCQILADLMTFKEKNKGEILKKVCWIGDGNNVCNSYIEAASIFDFEISIFCPKGCEPYQPLLSNAKDFITLTSSKNEALEKAQIVTTDVWTSMNNESSSKERRKTFKNFFVEEKDMSLADDNAIFLHCLPAHRGEEISFTMLEDAQSMVWHQAENRLHAQQSLLEFLLAD</sequence>
<evidence type="ECO:0000259" key="8">
    <source>
        <dbReference type="Pfam" id="PF02729"/>
    </source>
</evidence>
<evidence type="ECO:0000313" key="9">
    <source>
        <dbReference type="EMBL" id="MBL6811629.1"/>
    </source>
</evidence>
<evidence type="ECO:0000256" key="2">
    <source>
        <dbReference type="ARBA" id="ARBA00013007"/>
    </source>
</evidence>
<dbReference type="GO" id="GO:0016597">
    <property type="term" value="F:amino acid binding"/>
    <property type="evidence" value="ECO:0007669"/>
    <property type="project" value="InterPro"/>
</dbReference>
<dbReference type="GO" id="GO:0042450">
    <property type="term" value="P:L-arginine biosynthetic process via ornithine"/>
    <property type="evidence" value="ECO:0007669"/>
    <property type="project" value="UniProtKB-UniRule"/>
</dbReference>
<dbReference type="PROSITE" id="PS00097">
    <property type="entry name" value="CARBAMOYLTRANSFERASE"/>
    <property type="match status" value="1"/>
</dbReference>
<name>A0A937HWE2_9GAMM</name>
<dbReference type="InterPro" id="IPR036901">
    <property type="entry name" value="Asp/Orn_carbamoylTrfase_sf"/>
</dbReference>
<dbReference type="InterPro" id="IPR006131">
    <property type="entry name" value="Asp_carbamoyltransf_Asp/Orn-bd"/>
</dbReference>
<dbReference type="SUPFAM" id="SSF53671">
    <property type="entry name" value="Aspartate/ornithine carbamoyltransferase"/>
    <property type="match status" value="1"/>
</dbReference>
<evidence type="ECO:0000313" key="10">
    <source>
        <dbReference type="Proteomes" id="UP000744438"/>
    </source>
</evidence>
<accession>A0A937HWE2</accession>
<dbReference type="PRINTS" id="PR00100">
    <property type="entry name" value="AOTCASE"/>
</dbReference>
<dbReference type="FunFam" id="3.40.50.1370:FF:000008">
    <property type="entry name" value="Ornithine carbamoyltransferase"/>
    <property type="match status" value="1"/>
</dbReference>
<keyword evidence="3 6" id="KW-0808">Transferase</keyword>
<dbReference type="EC" id="2.1.3.3" evidence="2 5"/>
<dbReference type="AlphaFoldDB" id="A0A937HWE2"/>
<comment type="caution">
    <text evidence="9">The sequence shown here is derived from an EMBL/GenBank/DDBJ whole genome shotgun (WGS) entry which is preliminary data.</text>
</comment>
<evidence type="ECO:0000256" key="5">
    <source>
        <dbReference type="NCBIfam" id="TIGR00658"/>
    </source>
</evidence>
<protein>
    <recommendedName>
        <fullName evidence="2 5">Ornithine carbamoyltransferase</fullName>
        <ecNumber evidence="2 5">2.1.3.3</ecNumber>
    </recommendedName>
</protein>
<feature type="domain" description="Aspartate/ornithine carbamoyltransferase carbamoyl-P binding" evidence="8">
    <location>
        <begin position="4"/>
        <end position="141"/>
    </location>
</feature>
<comment type="similarity">
    <text evidence="1">Belongs to the aspartate/ornithine carbamoyltransferase superfamily. OTCase family.</text>
</comment>
<evidence type="ECO:0000256" key="6">
    <source>
        <dbReference type="RuleBase" id="RU003634"/>
    </source>
</evidence>
<dbReference type="NCBIfam" id="NF001986">
    <property type="entry name" value="PRK00779.1"/>
    <property type="match status" value="1"/>
</dbReference>
<proteinExistence type="inferred from homology"/>
<dbReference type="GO" id="GO:0019240">
    <property type="term" value="P:citrulline biosynthetic process"/>
    <property type="evidence" value="ECO:0007669"/>
    <property type="project" value="TreeGrafter"/>
</dbReference>
<dbReference type="Gene3D" id="3.40.50.1370">
    <property type="entry name" value="Aspartate/ornithine carbamoyltransferase"/>
    <property type="match status" value="2"/>
</dbReference>
<dbReference type="Pfam" id="PF02729">
    <property type="entry name" value="OTCace_N"/>
    <property type="match status" value="1"/>
</dbReference>